<name>A0A8X6SDM1_TRICX</name>
<comment type="caution">
    <text evidence="1">The sequence shown here is derived from an EMBL/GenBank/DDBJ whole genome shotgun (WGS) entry which is preliminary data.</text>
</comment>
<gene>
    <name evidence="1" type="ORF">TNCV_3523871</name>
</gene>
<keyword evidence="2" id="KW-1185">Reference proteome</keyword>
<sequence length="86" mass="9956">MDSYRFDLMSFQEMRWIGQGIQDGRNHIVFCSCDPKEPMFGLIATEGLIQLSLAAIERRATFTNLCLKDTQTFQNVRDKSERLPKP</sequence>
<dbReference type="EMBL" id="BMAU01021261">
    <property type="protein sequence ID" value="GFY06531.1"/>
    <property type="molecule type" value="Genomic_DNA"/>
</dbReference>
<proteinExistence type="predicted"/>
<organism evidence="1 2">
    <name type="scientific">Trichonephila clavipes</name>
    <name type="common">Golden silk orbweaver</name>
    <name type="synonym">Nephila clavipes</name>
    <dbReference type="NCBI Taxonomy" id="2585209"/>
    <lineage>
        <taxon>Eukaryota</taxon>
        <taxon>Metazoa</taxon>
        <taxon>Ecdysozoa</taxon>
        <taxon>Arthropoda</taxon>
        <taxon>Chelicerata</taxon>
        <taxon>Arachnida</taxon>
        <taxon>Araneae</taxon>
        <taxon>Araneomorphae</taxon>
        <taxon>Entelegynae</taxon>
        <taxon>Araneoidea</taxon>
        <taxon>Nephilidae</taxon>
        <taxon>Trichonephila</taxon>
    </lineage>
</organism>
<evidence type="ECO:0000313" key="1">
    <source>
        <dbReference type="EMBL" id="GFY06531.1"/>
    </source>
</evidence>
<dbReference type="AlphaFoldDB" id="A0A8X6SDM1"/>
<accession>A0A8X6SDM1</accession>
<evidence type="ECO:0000313" key="2">
    <source>
        <dbReference type="Proteomes" id="UP000887159"/>
    </source>
</evidence>
<protein>
    <submittedName>
        <fullName evidence="1">Uncharacterized protein</fullName>
    </submittedName>
</protein>
<dbReference type="Proteomes" id="UP000887159">
    <property type="component" value="Unassembled WGS sequence"/>
</dbReference>
<reference evidence="1" key="1">
    <citation type="submission" date="2020-08" db="EMBL/GenBank/DDBJ databases">
        <title>Multicomponent nature underlies the extraordinary mechanical properties of spider dragline silk.</title>
        <authorList>
            <person name="Kono N."/>
            <person name="Nakamura H."/>
            <person name="Mori M."/>
            <person name="Yoshida Y."/>
            <person name="Ohtoshi R."/>
            <person name="Malay A.D."/>
            <person name="Moran D.A.P."/>
            <person name="Tomita M."/>
            <person name="Numata K."/>
            <person name="Arakawa K."/>
        </authorList>
    </citation>
    <scope>NUCLEOTIDE SEQUENCE</scope>
</reference>